<feature type="domain" description="Recombinase" evidence="2">
    <location>
        <begin position="154"/>
        <end position="290"/>
    </location>
</feature>
<dbReference type="PANTHER" id="PTHR30461">
    <property type="entry name" value="DNA-INVERTASE FROM LAMBDOID PROPHAGE"/>
    <property type="match status" value="1"/>
</dbReference>
<dbReference type="InterPro" id="IPR050639">
    <property type="entry name" value="SSR_resolvase"/>
</dbReference>
<dbReference type="InterPro" id="IPR038109">
    <property type="entry name" value="DNA_bind_recomb_sf"/>
</dbReference>
<keyword evidence="4" id="KW-1185">Reference proteome</keyword>
<evidence type="ECO:0000259" key="1">
    <source>
        <dbReference type="PROSITE" id="PS51736"/>
    </source>
</evidence>
<evidence type="ECO:0000259" key="2">
    <source>
        <dbReference type="PROSITE" id="PS51737"/>
    </source>
</evidence>
<organism evidence="3 4">
    <name type="scientific">Terrihabitans soli</name>
    <dbReference type="NCBI Taxonomy" id="708113"/>
    <lineage>
        <taxon>Bacteria</taxon>
        <taxon>Pseudomonadati</taxon>
        <taxon>Pseudomonadota</taxon>
        <taxon>Alphaproteobacteria</taxon>
        <taxon>Hyphomicrobiales</taxon>
        <taxon>Terrihabitans</taxon>
    </lineage>
</organism>
<dbReference type="GO" id="GO:0000150">
    <property type="term" value="F:DNA strand exchange activity"/>
    <property type="evidence" value="ECO:0007669"/>
    <property type="project" value="InterPro"/>
</dbReference>
<evidence type="ECO:0000313" key="4">
    <source>
        <dbReference type="Proteomes" id="UP000515317"/>
    </source>
</evidence>
<name>A0A6S6QPY1_9HYPH</name>
<dbReference type="PROSITE" id="PS51737">
    <property type="entry name" value="RECOMBINASE_DNA_BIND"/>
    <property type="match status" value="1"/>
</dbReference>
<feature type="domain" description="Resolvase/invertase-type recombinase catalytic" evidence="1">
    <location>
        <begin position="4"/>
        <end position="150"/>
    </location>
</feature>
<gene>
    <name evidence="3" type="ORF">IZ6_07320</name>
</gene>
<accession>A0A6S6QPY1</accession>
<dbReference type="Pfam" id="PF13408">
    <property type="entry name" value="Zn_ribbon_recom"/>
    <property type="match status" value="1"/>
</dbReference>
<dbReference type="Pfam" id="PF07508">
    <property type="entry name" value="Recombinase"/>
    <property type="match status" value="1"/>
</dbReference>
<dbReference type="KEGG" id="tso:IZ6_07320"/>
<dbReference type="EMBL" id="AP023361">
    <property type="protein sequence ID" value="BCJ89997.1"/>
    <property type="molecule type" value="Genomic_DNA"/>
</dbReference>
<dbReference type="CDD" id="cd00338">
    <property type="entry name" value="Ser_Recombinase"/>
    <property type="match status" value="1"/>
</dbReference>
<dbReference type="InterPro" id="IPR011109">
    <property type="entry name" value="DNA_bind_recombinase_dom"/>
</dbReference>
<sequence length="542" mass="58040">MSRRCAIYARFSTDLQNERSVDDQIALCRDYAAREGLAVTACYSDAARSGASIIGRDGLLSLIAESAAEPLPFEIVLVEHADRLSRDMEDLAGLHKRLLFRGIEIRAVNSGTMDSAMIGLFGLVGQMQREEGAKKVRRGMMGVVRGGRSAGGRLYGYRPVPGAPGELEIVEAEAAIVRRIFAEYLAGSTPREIAARLNRDRIAPPRGARWNSSTINGNAKRGNGLLQNELFAGRRVWNKVSMIRNPATGKRVSRPNPPAEWMHAEAPALAVVTPDIFAAAAARKRARGSVHASHARTPRHLLSGLLRCRCGAGLASKGKDQTGQVRVECSAAKEAGTCPGSMFYLPRIEAAVVGALQAELLHPKVIAAFVRSYQEERTRLAAGRVKNRARIEGRIAELSREQSRLIDLMVAADGAVPELLARSKAVAIEQEAARAELAAAPPEPNIVALHPASLARYELMIARLQACMAAGLGAGDGEGAKALRELVESVTVTPGDTVGTVRVAIFGRLNRLLEIHRPIVGGKGGSGGGTRTPDPRIMIPVL</sequence>
<dbReference type="PANTHER" id="PTHR30461:SF23">
    <property type="entry name" value="DNA RECOMBINASE-RELATED"/>
    <property type="match status" value="1"/>
</dbReference>
<dbReference type="InterPro" id="IPR036162">
    <property type="entry name" value="Resolvase-like_N_sf"/>
</dbReference>
<dbReference type="SMART" id="SM00857">
    <property type="entry name" value="Resolvase"/>
    <property type="match status" value="1"/>
</dbReference>
<dbReference type="Proteomes" id="UP000515317">
    <property type="component" value="Chromosome"/>
</dbReference>
<dbReference type="InterPro" id="IPR025827">
    <property type="entry name" value="Zn_ribbon_recom_dom"/>
</dbReference>
<dbReference type="Gene3D" id="3.90.1750.20">
    <property type="entry name" value="Putative Large Serine Recombinase, Chain B, Domain 2"/>
    <property type="match status" value="1"/>
</dbReference>
<evidence type="ECO:0000313" key="3">
    <source>
        <dbReference type="EMBL" id="BCJ89997.1"/>
    </source>
</evidence>
<proteinExistence type="predicted"/>
<dbReference type="GO" id="GO:0003677">
    <property type="term" value="F:DNA binding"/>
    <property type="evidence" value="ECO:0007669"/>
    <property type="project" value="InterPro"/>
</dbReference>
<dbReference type="AlphaFoldDB" id="A0A6S6QPY1"/>
<dbReference type="SUPFAM" id="SSF53041">
    <property type="entry name" value="Resolvase-like"/>
    <property type="match status" value="1"/>
</dbReference>
<protein>
    <submittedName>
        <fullName evidence="3">Recombinase</fullName>
    </submittedName>
</protein>
<dbReference type="Pfam" id="PF00239">
    <property type="entry name" value="Resolvase"/>
    <property type="match status" value="1"/>
</dbReference>
<reference evidence="3 4" key="1">
    <citation type="submission" date="2020-08" db="EMBL/GenBank/DDBJ databases">
        <title>Genome sequence of Rhizobiales bacterium strain IZ6.</title>
        <authorList>
            <person name="Nakai R."/>
            <person name="Naganuma T."/>
        </authorList>
    </citation>
    <scope>NUCLEOTIDE SEQUENCE [LARGE SCALE GENOMIC DNA]</scope>
    <source>
        <strain evidence="3 4">IZ6</strain>
    </source>
</reference>
<dbReference type="InterPro" id="IPR006119">
    <property type="entry name" value="Resolv_N"/>
</dbReference>
<dbReference type="Gene3D" id="3.40.50.1390">
    <property type="entry name" value="Resolvase, N-terminal catalytic domain"/>
    <property type="match status" value="1"/>
</dbReference>
<dbReference type="PROSITE" id="PS51736">
    <property type="entry name" value="RECOMBINASES_3"/>
    <property type="match status" value="1"/>
</dbReference>